<dbReference type="Proteomes" id="UP001172778">
    <property type="component" value="Unassembled WGS sequence"/>
</dbReference>
<comment type="caution">
    <text evidence="1">The sequence shown here is derived from an EMBL/GenBank/DDBJ whole genome shotgun (WGS) entry which is preliminary data.</text>
</comment>
<gene>
    <name evidence="1" type="ORF">PZA18_19530</name>
</gene>
<name>A0ABT7E1W2_9NEIS</name>
<reference evidence="1" key="1">
    <citation type="submission" date="2023-03" db="EMBL/GenBank/DDBJ databases">
        <title>Chitinimonas shenzhenensis gen. nov., sp. nov., a novel member of family Burkholderiaceae isolated from activated sludge collected in Shen Zhen, China.</title>
        <authorList>
            <person name="Wang X."/>
        </authorList>
    </citation>
    <scope>NUCLEOTIDE SEQUENCE</scope>
    <source>
        <strain evidence="1">DQS-5</strain>
    </source>
</reference>
<dbReference type="EMBL" id="JARRAF010000034">
    <property type="protein sequence ID" value="MDK2126239.1"/>
    <property type="molecule type" value="Genomic_DNA"/>
</dbReference>
<accession>A0ABT7E1W2</accession>
<sequence length="78" mass="8885">MDTQNHPNNARLRELIAAAGLTQQQALALFNQGQVRPYSIDAWKRYLSAPDSKRWRLFPADLLPHAEKTLKTRKGDKG</sequence>
<dbReference type="RefSeq" id="WP_284102559.1">
    <property type="nucleotide sequence ID" value="NZ_JARRAF010000034.1"/>
</dbReference>
<keyword evidence="2" id="KW-1185">Reference proteome</keyword>
<evidence type="ECO:0000313" key="1">
    <source>
        <dbReference type="EMBL" id="MDK2126239.1"/>
    </source>
</evidence>
<evidence type="ECO:0008006" key="3">
    <source>
        <dbReference type="Google" id="ProtNLM"/>
    </source>
</evidence>
<organism evidence="1 2">
    <name type="scientific">Parachitinimonas caeni</name>
    <dbReference type="NCBI Taxonomy" id="3031301"/>
    <lineage>
        <taxon>Bacteria</taxon>
        <taxon>Pseudomonadati</taxon>
        <taxon>Pseudomonadota</taxon>
        <taxon>Betaproteobacteria</taxon>
        <taxon>Neisseriales</taxon>
        <taxon>Chitinibacteraceae</taxon>
        <taxon>Parachitinimonas</taxon>
    </lineage>
</organism>
<proteinExistence type="predicted"/>
<evidence type="ECO:0000313" key="2">
    <source>
        <dbReference type="Proteomes" id="UP001172778"/>
    </source>
</evidence>
<protein>
    <recommendedName>
        <fullName evidence="3">Transcriptional regulator</fullName>
    </recommendedName>
</protein>